<evidence type="ECO:0000313" key="2">
    <source>
        <dbReference type="EMBL" id="PHI30343.1"/>
    </source>
</evidence>
<dbReference type="RefSeq" id="WP_051323213.1">
    <property type="nucleotide sequence ID" value="NZ_CAADJA010000002.1"/>
</dbReference>
<dbReference type="SUPFAM" id="SSF52402">
    <property type="entry name" value="Adenine nucleotide alpha hydrolases-like"/>
    <property type="match status" value="1"/>
</dbReference>
<dbReference type="GO" id="GO:0005524">
    <property type="term" value="F:ATP binding"/>
    <property type="evidence" value="ECO:0007669"/>
    <property type="project" value="UniProtKB-KW"/>
</dbReference>
<dbReference type="Pfam" id="PF01902">
    <property type="entry name" value="Diphthami_syn_2"/>
    <property type="match status" value="1"/>
</dbReference>
<sequence length="230" mass="25877">MIIQPQKRPIMVATSGGKDATLALHRLRYDPRFNDYQPVGLMTMFDANTGRSTAHNIRREVIQAQADALGLPLHIIELEDKRGHAYADYDEKVGRFCLDLVQQGISHIMYGDIHLEDVKAYRENLNQQSGIQGVYPLWGSTPEQITEEFLALGYKTSIVAVDSTRLTSDYLGMTIDNQLLDNLPAGVDRCAEYGEYHTFCTDGPMFSQAVKTEKGEVWSDGRNEFITLTL</sequence>
<dbReference type="Proteomes" id="UP000224974">
    <property type="component" value="Unassembled WGS sequence"/>
</dbReference>
<organism evidence="2 4">
    <name type="scientific">Budvicia aquatica</name>
    <dbReference type="NCBI Taxonomy" id="82979"/>
    <lineage>
        <taxon>Bacteria</taxon>
        <taxon>Pseudomonadati</taxon>
        <taxon>Pseudomonadota</taxon>
        <taxon>Gammaproteobacteria</taxon>
        <taxon>Enterobacterales</taxon>
        <taxon>Budviciaceae</taxon>
        <taxon>Budvicia</taxon>
    </lineage>
</organism>
<accession>A0A2C6DNR8</accession>
<dbReference type="Gene3D" id="3.90.1490.10">
    <property type="entry name" value="putative n-type atp pyrophosphatase, domain 2"/>
    <property type="match status" value="1"/>
</dbReference>
<proteinExistence type="predicted"/>
<name>A0A2C6DNR8_9GAMM</name>
<dbReference type="Proteomes" id="UP000373449">
    <property type="component" value="Unassembled WGS sequence"/>
</dbReference>
<protein>
    <submittedName>
        <fullName evidence="2">ATP-binding protein</fullName>
    </submittedName>
    <submittedName>
        <fullName evidence="3">MJ0570-related uncharacterized domain</fullName>
    </submittedName>
</protein>
<dbReference type="InterPro" id="IPR002761">
    <property type="entry name" value="Diphthami_syn_dom"/>
</dbReference>
<reference evidence="2" key="1">
    <citation type="submission" date="2017-09" db="EMBL/GenBank/DDBJ databases">
        <title>FDA dAtabase for Regulatory Grade micrObial Sequences (FDA-ARGOS): Supporting development and validation of Infectious Disease Dx tests.</title>
        <authorList>
            <person name="Minogue T."/>
            <person name="Wolcott M."/>
            <person name="Wasieloski L."/>
            <person name="Aguilar W."/>
            <person name="Moore D."/>
            <person name="Tallon L.J."/>
            <person name="Sadzewicz L."/>
            <person name="Ott S."/>
            <person name="Zhao X."/>
            <person name="Nagaraj S."/>
            <person name="Vavikolanu K."/>
            <person name="Aluvathingal J."/>
            <person name="Nadendla S."/>
            <person name="Sichtig H."/>
        </authorList>
    </citation>
    <scope>NUCLEOTIDE SEQUENCE</scope>
    <source>
        <strain evidence="2">FDAARGOS_387</strain>
    </source>
</reference>
<keyword evidence="2" id="KW-0547">Nucleotide-binding</keyword>
<evidence type="ECO:0000313" key="4">
    <source>
        <dbReference type="Proteomes" id="UP000224974"/>
    </source>
</evidence>
<keyword evidence="2" id="KW-0067">ATP-binding</keyword>
<keyword evidence="4" id="KW-1185">Reference proteome</keyword>
<evidence type="ECO:0000313" key="5">
    <source>
        <dbReference type="Proteomes" id="UP000373449"/>
    </source>
</evidence>
<dbReference type="AlphaFoldDB" id="A0A2C6DNR8"/>
<dbReference type="Gene3D" id="3.40.50.620">
    <property type="entry name" value="HUPs"/>
    <property type="match status" value="1"/>
</dbReference>
<dbReference type="OrthoDB" id="3572539at2"/>
<evidence type="ECO:0000313" key="3">
    <source>
        <dbReference type="EMBL" id="VFS49446.1"/>
    </source>
</evidence>
<reference evidence="4" key="2">
    <citation type="submission" date="2017-09" db="EMBL/GenBank/DDBJ databases">
        <title>FDA dAtabase for Regulatory Grade micrObial Sequences (FDA-ARGOS): Supporting development and validation of Infectious Disease Dx tests.</title>
        <authorList>
            <person name="Minogue T."/>
            <person name="Wolcott M."/>
            <person name="Wasieloski L."/>
            <person name="Aguilar W."/>
            <person name="Moore D."/>
            <person name="Tallon L."/>
            <person name="Sadzewicz L."/>
            <person name="Ott S."/>
            <person name="Zhao X."/>
            <person name="Nagaraj S."/>
            <person name="Vavikolanu K."/>
            <person name="Aluvathingal J."/>
            <person name="Nadendla S."/>
            <person name="Sichtig H."/>
        </authorList>
    </citation>
    <scope>NUCLEOTIDE SEQUENCE [LARGE SCALE GENOMIC DNA]</scope>
    <source>
        <strain evidence="4">FDAARGOS_387</strain>
    </source>
</reference>
<evidence type="ECO:0000259" key="1">
    <source>
        <dbReference type="Pfam" id="PF01902"/>
    </source>
</evidence>
<reference evidence="3 5" key="3">
    <citation type="submission" date="2019-03" db="EMBL/GenBank/DDBJ databases">
        <authorList>
            <consortium name="Pathogen Informatics"/>
        </authorList>
    </citation>
    <scope>NUCLEOTIDE SEQUENCE [LARGE SCALE GENOMIC DNA]</scope>
    <source>
        <strain evidence="3 5">NCTC12282</strain>
    </source>
</reference>
<dbReference type="EMBL" id="PDDX01000001">
    <property type="protein sequence ID" value="PHI30343.1"/>
    <property type="molecule type" value="Genomic_DNA"/>
</dbReference>
<dbReference type="InterPro" id="IPR014729">
    <property type="entry name" value="Rossmann-like_a/b/a_fold"/>
</dbReference>
<dbReference type="STRING" id="1111728.GCA_000427805_04160"/>
<gene>
    <name evidence="2" type="ORF">CRN84_13865</name>
    <name evidence="3" type="ORF">NCTC12282_03924</name>
</gene>
<dbReference type="EMBL" id="CAADJA010000002">
    <property type="protein sequence ID" value="VFS49446.1"/>
    <property type="molecule type" value="Genomic_DNA"/>
</dbReference>
<feature type="domain" description="Diphthamide synthase" evidence="1">
    <location>
        <begin position="12"/>
        <end position="226"/>
    </location>
</feature>